<dbReference type="EMBL" id="FNVQ01000001">
    <property type="protein sequence ID" value="SEG13668.1"/>
    <property type="molecule type" value="Genomic_DNA"/>
</dbReference>
<evidence type="ECO:0000313" key="2">
    <source>
        <dbReference type="Proteomes" id="UP000236745"/>
    </source>
</evidence>
<protein>
    <submittedName>
        <fullName evidence="1">Uncharacterized protein</fullName>
    </submittedName>
</protein>
<evidence type="ECO:0000313" key="1">
    <source>
        <dbReference type="EMBL" id="SEG13668.1"/>
    </source>
</evidence>
<sequence length="95" mass="10698">MTSTHKEAQRLLALDALQFSERINPEWDTERQLQHLREQIAMATRHLENEAGEQYVLIKSVTPAMIEAAEEAYMPFGDMETALNAAIAAAREVGQ</sequence>
<accession>A0A1H5XPI5</accession>
<name>A0A1H5XPI5_9GAMM</name>
<dbReference type="Proteomes" id="UP000236745">
    <property type="component" value="Unassembled WGS sequence"/>
</dbReference>
<dbReference type="RefSeq" id="WP_104002365.1">
    <property type="nucleotide sequence ID" value="NZ_FNVQ01000001.1"/>
</dbReference>
<proteinExistence type="predicted"/>
<organism evidence="1 2">
    <name type="scientific">Marinobacterium lutimaris</name>
    <dbReference type="NCBI Taxonomy" id="568106"/>
    <lineage>
        <taxon>Bacteria</taxon>
        <taxon>Pseudomonadati</taxon>
        <taxon>Pseudomonadota</taxon>
        <taxon>Gammaproteobacteria</taxon>
        <taxon>Oceanospirillales</taxon>
        <taxon>Oceanospirillaceae</taxon>
        <taxon>Marinobacterium</taxon>
    </lineage>
</organism>
<reference evidence="1 2" key="1">
    <citation type="submission" date="2016-10" db="EMBL/GenBank/DDBJ databases">
        <authorList>
            <person name="de Groot N.N."/>
        </authorList>
    </citation>
    <scope>NUCLEOTIDE SEQUENCE [LARGE SCALE GENOMIC DNA]</scope>
    <source>
        <strain evidence="1 2">DSM 22012</strain>
    </source>
</reference>
<keyword evidence="2" id="KW-1185">Reference proteome</keyword>
<gene>
    <name evidence="1" type="ORF">SAMN05444390_1011458</name>
</gene>
<dbReference type="AlphaFoldDB" id="A0A1H5XPI5"/>